<dbReference type="Pfam" id="PF17871">
    <property type="entry name" value="AAA_lid_9"/>
    <property type="match status" value="1"/>
</dbReference>
<feature type="domain" description="Clp R" evidence="9">
    <location>
        <begin position="3"/>
        <end position="150"/>
    </location>
</feature>
<dbReference type="GO" id="GO:0016887">
    <property type="term" value="F:ATP hydrolysis activity"/>
    <property type="evidence" value="ECO:0007669"/>
    <property type="project" value="InterPro"/>
</dbReference>
<dbReference type="InterPro" id="IPR004176">
    <property type="entry name" value="Clp_R_N"/>
</dbReference>
<feature type="coiled-coil region" evidence="8">
    <location>
        <begin position="410"/>
        <end position="444"/>
    </location>
</feature>
<evidence type="ECO:0000313" key="10">
    <source>
        <dbReference type="EMBL" id="KAK9054451.1"/>
    </source>
</evidence>
<keyword evidence="5 7" id="KW-0143">Chaperone</keyword>
<evidence type="ECO:0000256" key="1">
    <source>
        <dbReference type="ARBA" id="ARBA00008675"/>
    </source>
</evidence>
<evidence type="ECO:0000256" key="7">
    <source>
        <dbReference type="RuleBase" id="RU004432"/>
    </source>
</evidence>
<dbReference type="GO" id="GO:0034605">
    <property type="term" value="P:cellular response to heat"/>
    <property type="evidence" value="ECO:0007669"/>
    <property type="project" value="TreeGrafter"/>
</dbReference>
<dbReference type="Proteomes" id="UP001408789">
    <property type="component" value="Unassembled WGS sequence"/>
</dbReference>
<dbReference type="FunFam" id="3.40.50.300:FF:000010">
    <property type="entry name" value="Chaperone clpB 1, putative"/>
    <property type="match status" value="1"/>
</dbReference>
<dbReference type="Gene3D" id="3.40.50.300">
    <property type="entry name" value="P-loop containing nucleotide triphosphate hydrolases"/>
    <property type="match status" value="3"/>
</dbReference>
<dbReference type="Gene3D" id="1.10.1780.10">
    <property type="entry name" value="Clp, N-terminal domain"/>
    <property type="match status" value="1"/>
</dbReference>
<dbReference type="PROSITE" id="PS51903">
    <property type="entry name" value="CLP_R"/>
    <property type="match status" value="1"/>
</dbReference>
<dbReference type="Pfam" id="PF02861">
    <property type="entry name" value="Clp_N"/>
    <property type="match status" value="1"/>
</dbReference>
<dbReference type="PRINTS" id="PR00300">
    <property type="entry name" value="CLPPROTEASEA"/>
</dbReference>
<organism evidence="10 11">
    <name type="scientific">Deinandra increscens subsp. villosa</name>
    <dbReference type="NCBI Taxonomy" id="3103831"/>
    <lineage>
        <taxon>Eukaryota</taxon>
        <taxon>Viridiplantae</taxon>
        <taxon>Streptophyta</taxon>
        <taxon>Embryophyta</taxon>
        <taxon>Tracheophyta</taxon>
        <taxon>Spermatophyta</taxon>
        <taxon>Magnoliopsida</taxon>
        <taxon>eudicotyledons</taxon>
        <taxon>Gunneridae</taxon>
        <taxon>Pentapetalae</taxon>
        <taxon>asterids</taxon>
        <taxon>campanulids</taxon>
        <taxon>Asterales</taxon>
        <taxon>Asteraceae</taxon>
        <taxon>Asteroideae</taxon>
        <taxon>Heliantheae alliance</taxon>
        <taxon>Madieae</taxon>
        <taxon>Madiinae</taxon>
        <taxon>Deinandra</taxon>
    </lineage>
</organism>
<dbReference type="FunFam" id="3.40.50.300:FF:000025">
    <property type="entry name" value="ATP-dependent Clp protease subunit"/>
    <property type="match status" value="1"/>
</dbReference>
<dbReference type="SMART" id="SM00382">
    <property type="entry name" value="AAA"/>
    <property type="match status" value="2"/>
</dbReference>
<dbReference type="SUPFAM" id="SSF81923">
    <property type="entry name" value="Double Clp-N motif"/>
    <property type="match status" value="1"/>
</dbReference>
<keyword evidence="2 6" id="KW-0677">Repeat</keyword>
<evidence type="ECO:0000256" key="6">
    <source>
        <dbReference type="PROSITE-ProRule" id="PRU01251"/>
    </source>
</evidence>
<comment type="similarity">
    <text evidence="1 7">Belongs to the ClpA/ClpB family.</text>
</comment>
<keyword evidence="3 7" id="KW-0547">Nucleotide-binding</keyword>
<dbReference type="AlphaFoldDB" id="A0AAP0GM58"/>
<dbReference type="InterPro" id="IPR001270">
    <property type="entry name" value="ClpA/B"/>
</dbReference>
<accession>A0AAP0GM58</accession>
<name>A0AAP0GM58_9ASTR</name>
<dbReference type="InterPro" id="IPR018368">
    <property type="entry name" value="ClpA/B_CS1"/>
</dbReference>
<dbReference type="InterPro" id="IPR027417">
    <property type="entry name" value="P-loop_NTPase"/>
</dbReference>
<evidence type="ECO:0000256" key="2">
    <source>
        <dbReference type="ARBA" id="ARBA00022737"/>
    </source>
</evidence>
<dbReference type="InterPro" id="IPR003959">
    <property type="entry name" value="ATPase_AAA_core"/>
</dbReference>
<feature type="coiled-coil region" evidence="8">
    <location>
        <begin position="477"/>
        <end position="504"/>
    </location>
</feature>
<evidence type="ECO:0000313" key="11">
    <source>
        <dbReference type="Proteomes" id="UP001408789"/>
    </source>
</evidence>
<dbReference type="PROSITE" id="PS00870">
    <property type="entry name" value="CLPAB_1"/>
    <property type="match status" value="1"/>
</dbReference>
<keyword evidence="4 7" id="KW-0067">ATP-binding</keyword>
<keyword evidence="11" id="KW-1185">Reference proteome</keyword>
<dbReference type="FunFam" id="3.40.50.300:FF:000120">
    <property type="entry name" value="ATP-dependent chaperone ClpB"/>
    <property type="match status" value="1"/>
</dbReference>
<dbReference type="GO" id="GO:0005524">
    <property type="term" value="F:ATP binding"/>
    <property type="evidence" value="ECO:0007669"/>
    <property type="project" value="UniProtKB-KW"/>
</dbReference>
<dbReference type="SMART" id="SM01086">
    <property type="entry name" value="ClpB_D2-small"/>
    <property type="match status" value="1"/>
</dbReference>
<reference evidence="10 11" key="1">
    <citation type="submission" date="2024-04" db="EMBL/GenBank/DDBJ databases">
        <title>The reference genome of an endangered Asteraceae, Deinandra increscens subsp. villosa, native to the Central Coast of California.</title>
        <authorList>
            <person name="Guilliams M."/>
            <person name="Hasenstab-Lehman K."/>
            <person name="Meyer R."/>
            <person name="Mcevoy S."/>
        </authorList>
    </citation>
    <scope>NUCLEOTIDE SEQUENCE [LARGE SCALE GENOMIC DNA]</scope>
    <source>
        <tissue evidence="10">Leaf</tissue>
    </source>
</reference>
<evidence type="ECO:0000256" key="5">
    <source>
        <dbReference type="ARBA" id="ARBA00023186"/>
    </source>
</evidence>
<comment type="caution">
    <text evidence="10">The sequence shown here is derived from an EMBL/GenBank/DDBJ whole genome shotgun (WGS) entry which is preliminary data.</text>
</comment>
<dbReference type="InterPro" id="IPR041546">
    <property type="entry name" value="ClpA/ClpB_AAA_lid"/>
</dbReference>
<evidence type="ECO:0000256" key="4">
    <source>
        <dbReference type="ARBA" id="ARBA00022840"/>
    </source>
</evidence>
<dbReference type="Pfam" id="PF00004">
    <property type="entry name" value="AAA"/>
    <property type="match status" value="1"/>
</dbReference>
<dbReference type="InterPro" id="IPR036628">
    <property type="entry name" value="Clp_N_dom_sf"/>
</dbReference>
<dbReference type="InterPro" id="IPR019489">
    <property type="entry name" value="Clp_ATPase_C"/>
</dbReference>
<dbReference type="Gene3D" id="1.10.8.60">
    <property type="match status" value="1"/>
</dbReference>
<dbReference type="CDD" id="cd00009">
    <property type="entry name" value="AAA"/>
    <property type="match status" value="1"/>
</dbReference>
<dbReference type="InterPro" id="IPR028299">
    <property type="entry name" value="ClpA/B_CS2"/>
</dbReference>
<dbReference type="GO" id="GO:0005737">
    <property type="term" value="C:cytoplasm"/>
    <property type="evidence" value="ECO:0007669"/>
    <property type="project" value="TreeGrafter"/>
</dbReference>
<gene>
    <name evidence="10" type="ORF">SSX86_025529</name>
</gene>
<evidence type="ECO:0000259" key="9">
    <source>
        <dbReference type="PROSITE" id="PS51903"/>
    </source>
</evidence>
<dbReference type="InterPro" id="IPR050130">
    <property type="entry name" value="ClpA_ClpB"/>
</dbReference>
<dbReference type="PROSITE" id="PS00871">
    <property type="entry name" value="CLPAB_2"/>
    <property type="match status" value="1"/>
</dbReference>
<evidence type="ECO:0000256" key="3">
    <source>
        <dbReference type="ARBA" id="ARBA00022741"/>
    </source>
</evidence>
<protein>
    <recommendedName>
        <fullName evidence="9">Clp R domain-containing protein</fullName>
    </recommendedName>
</protein>
<sequence length="914" mass="101101">MNPNLIAYTKKSSEAFSSAYLLAVNAGHAYYTPLHIAAALLADPNGIFRQAISNAGGGKEAGNSAQRVFNEAVKKLPSQTPAPYKVFASPSVSKLVCCAQNLQKARGDSHIAVDQVILGLLEDLQIVDLVKESGVCGVRVKSEVEKFRGEEGRKVEDALGDANFKALKTYGRDLVEEAGKLDPVIGRDEVIRRVIRILSRRTKNNPVLIGEPGVGKTAVVEGLAKRILQGDVPNNLSDVRVVALDMGALVAGTTFRGEFEARLKAVLKEVEEAEGKVILFIDEMHIVLGAGRVKDCTMDAANLMKPMLARGQLRCIGATTLEEYRKHVEKDAAFERRFQQVVVAEPSVPDTISILRGLKERYEGHHGVRILDRALVVATQLSNRYITTRFLPDKAIDLVDEACANVRVQLDSQPEEIDDLERKRMQLEVELHALEKENDKASKARLVEVKKELDGLRERLQPLMMKYKKEKERIDDIRRLKQKREDLLVALQEAERRYDLARAADLKYGAVQELEAALARIEGTANENVMLTETVGPDQIAEVVSKWTGIPVTKLGTNEKKRLVGLADSLHQRVVGQDQAVKGVAQAVLRSRAGLGRSQQPSGSFLFLGPTGVGKTELAKALAEQLFDDEKLMTRLDMSEYMEQHSVSRLIGAPPGYIGHDKGGQLTEAVRRKPYSVVLFDEVEKAHHSVFNTLLQMLDDGRLTDGQGRTVDFTNKVIIMTSNLGADHLLKGLSGETTMVHAHEMVMKEVKRHFKPELLNRLDEIVMFDPLSRDQLKKIARLLLKDVAVRLADRGVALGVTEAASEFILNASYDPVYGARPIRRWLEKNVVTELSRMLIEEEIDENSTVYIDVGMNGEELSYKVERNGGLVNAATGQKSDILIHVPNANGGTGDNAAHAVKRLKIETVDEMIYN</sequence>
<keyword evidence="8" id="KW-0175">Coiled coil</keyword>
<dbReference type="Pfam" id="PF07724">
    <property type="entry name" value="AAA_2"/>
    <property type="match status" value="1"/>
</dbReference>
<dbReference type="Pfam" id="PF10431">
    <property type="entry name" value="ClpB_D2-small"/>
    <property type="match status" value="1"/>
</dbReference>
<dbReference type="EMBL" id="JBCNJP010000025">
    <property type="protein sequence ID" value="KAK9054451.1"/>
    <property type="molecule type" value="Genomic_DNA"/>
</dbReference>
<dbReference type="InterPro" id="IPR003593">
    <property type="entry name" value="AAA+_ATPase"/>
</dbReference>
<proteinExistence type="inferred from homology"/>
<dbReference type="SUPFAM" id="SSF52540">
    <property type="entry name" value="P-loop containing nucleoside triphosphate hydrolases"/>
    <property type="match status" value="2"/>
</dbReference>
<dbReference type="PANTHER" id="PTHR11638:SF18">
    <property type="entry name" value="HEAT SHOCK PROTEIN 104"/>
    <property type="match status" value="1"/>
</dbReference>
<dbReference type="CDD" id="cd19499">
    <property type="entry name" value="RecA-like_ClpB_Hsp104-like"/>
    <property type="match status" value="1"/>
</dbReference>
<evidence type="ECO:0000256" key="8">
    <source>
        <dbReference type="SAM" id="Coils"/>
    </source>
</evidence>
<dbReference type="PANTHER" id="PTHR11638">
    <property type="entry name" value="ATP-DEPENDENT CLP PROTEASE"/>
    <property type="match status" value="1"/>
</dbReference>